<evidence type="ECO:0008006" key="5">
    <source>
        <dbReference type="Google" id="ProtNLM"/>
    </source>
</evidence>
<evidence type="ECO:0000256" key="2">
    <source>
        <dbReference type="SAM" id="SignalP"/>
    </source>
</evidence>
<dbReference type="SUPFAM" id="SSF52833">
    <property type="entry name" value="Thioredoxin-like"/>
    <property type="match status" value="1"/>
</dbReference>
<protein>
    <recommendedName>
        <fullName evidence="5">Thiol-disulfide oxidoreductase ResA</fullName>
    </recommendedName>
</protein>
<feature type="compositionally biased region" description="Polar residues" evidence="1">
    <location>
        <begin position="185"/>
        <end position="205"/>
    </location>
</feature>
<evidence type="ECO:0000256" key="1">
    <source>
        <dbReference type="SAM" id="MobiDB-lite"/>
    </source>
</evidence>
<evidence type="ECO:0000313" key="3">
    <source>
        <dbReference type="EMBL" id="VGO11578.1"/>
    </source>
</evidence>
<gene>
    <name evidence="3" type="ORF">PDESU_00123</name>
</gene>
<reference evidence="3 4" key="1">
    <citation type="submission" date="2019-04" db="EMBL/GenBank/DDBJ databases">
        <authorList>
            <person name="Van Vliet M D."/>
        </authorList>
    </citation>
    <scope>NUCLEOTIDE SEQUENCE [LARGE SCALE GENOMIC DNA]</scope>
    <source>
        <strain evidence="3 4">F1</strain>
    </source>
</reference>
<keyword evidence="2" id="KW-0732">Signal</keyword>
<proteinExistence type="predicted"/>
<sequence>MILRFCLFLMLTLFSLQAVSGEEQAERVSTHSFKVNDFVLSNQYKKNMPQSFPKEIISIFALADRKGSDQLEDWITPFYKRYGERVDICGVANMKGLPKMLRPMLRGIFKKSIEYPVMMDWTGATCEAFKYTAGVADIFIVDRNGLVVHRIRGEANEQKLKDCYAVIDRLIKEKDAEAAAEENAQSQGKDPQAPESTSDAPMQES</sequence>
<accession>A0A6C2TVC3</accession>
<dbReference type="InterPro" id="IPR036249">
    <property type="entry name" value="Thioredoxin-like_sf"/>
</dbReference>
<dbReference type="EMBL" id="CAAHFG010000001">
    <property type="protein sequence ID" value="VGO11578.1"/>
    <property type="molecule type" value="Genomic_DNA"/>
</dbReference>
<dbReference type="Gene3D" id="3.40.30.10">
    <property type="entry name" value="Glutaredoxin"/>
    <property type="match status" value="1"/>
</dbReference>
<name>A0A6C2TVC3_PONDE</name>
<organism evidence="3 4">
    <name type="scientific">Pontiella desulfatans</name>
    <dbReference type="NCBI Taxonomy" id="2750659"/>
    <lineage>
        <taxon>Bacteria</taxon>
        <taxon>Pseudomonadati</taxon>
        <taxon>Kiritimatiellota</taxon>
        <taxon>Kiritimatiellia</taxon>
        <taxon>Kiritimatiellales</taxon>
        <taxon>Pontiellaceae</taxon>
        <taxon>Pontiella</taxon>
    </lineage>
</organism>
<dbReference type="Proteomes" id="UP000366872">
    <property type="component" value="Unassembled WGS sequence"/>
</dbReference>
<dbReference type="AlphaFoldDB" id="A0A6C2TVC3"/>
<feature type="chain" id="PRO_5025337569" description="Thiol-disulfide oxidoreductase ResA" evidence="2">
    <location>
        <begin position="19"/>
        <end position="205"/>
    </location>
</feature>
<evidence type="ECO:0000313" key="4">
    <source>
        <dbReference type="Proteomes" id="UP000366872"/>
    </source>
</evidence>
<feature type="signal peptide" evidence="2">
    <location>
        <begin position="1"/>
        <end position="18"/>
    </location>
</feature>
<feature type="region of interest" description="Disordered" evidence="1">
    <location>
        <begin position="177"/>
        <end position="205"/>
    </location>
</feature>
<keyword evidence="4" id="KW-1185">Reference proteome</keyword>